<dbReference type="EMBL" id="WISR01000149">
    <property type="protein sequence ID" value="MQW34269.1"/>
    <property type="molecule type" value="Genomic_DNA"/>
</dbReference>
<evidence type="ECO:0000256" key="1">
    <source>
        <dbReference type="SAM" id="Phobius"/>
    </source>
</evidence>
<comment type="caution">
    <text evidence="2">The sequence shown here is derived from an EMBL/GenBank/DDBJ whole genome shotgun (WGS) entry which is preliminary data.</text>
</comment>
<dbReference type="GeneID" id="89578550"/>
<dbReference type="AlphaFoldDB" id="A0AAW9TQX5"/>
<proteinExistence type="predicted"/>
<evidence type="ECO:0000313" key="3">
    <source>
        <dbReference type="Proteomes" id="UP000429484"/>
    </source>
</evidence>
<gene>
    <name evidence="2" type="ORF">GHK53_16110</name>
</gene>
<feature type="transmembrane region" description="Helical" evidence="1">
    <location>
        <begin position="38"/>
        <end position="60"/>
    </location>
</feature>
<keyword evidence="1" id="KW-0472">Membrane</keyword>
<keyword evidence="1" id="KW-1133">Transmembrane helix</keyword>
<evidence type="ECO:0000313" key="2">
    <source>
        <dbReference type="EMBL" id="MQW34269.1"/>
    </source>
</evidence>
<sequence length="61" mass="6701">MTIATASDEQFLIAGVLLDPQRVEEFAMRRGLRHHPMVDLIVFIAAVGLVSAIMVVSLFFG</sequence>
<keyword evidence="1" id="KW-0812">Transmembrane</keyword>
<protein>
    <submittedName>
        <fullName evidence="2">Uncharacterized protein</fullName>
    </submittedName>
</protein>
<name>A0AAW9TQX5_RHIML</name>
<organism evidence="2 3">
    <name type="scientific">Rhizobium meliloti</name>
    <name type="common">Ensifer meliloti</name>
    <name type="synonym">Sinorhizobium meliloti</name>
    <dbReference type="NCBI Taxonomy" id="382"/>
    <lineage>
        <taxon>Bacteria</taxon>
        <taxon>Pseudomonadati</taxon>
        <taxon>Pseudomonadota</taxon>
        <taxon>Alphaproteobacteria</taxon>
        <taxon>Hyphomicrobiales</taxon>
        <taxon>Rhizobiaceae</taxon>
        <taxon>Sinorhizobium/Ensifer group</taxon>
        <taxon>Sinorhizobium</taxon>
    </lineage>
</organism>
<reference evidence="2 3" key="1">
    <citation type="journal article" date="2013" name="Genome Biol.">
        <title>Comparative genomics of the core and accessory genomes of 48 Sinorhizobium strains comprising five genospecies.</title>
        <authorList>
            <person name="Sugawara M."/>
            <person name="Epstein B."/>
            <person name="Badgley B.D."/>
            <person name="Unno T."/>
            <person name="Xu L."/>
            <person name="Reese J."/>
            <person name="Gyaneshwar P."/>
            <person name="Denny R."/>
            <person name="Mudge J."/>
            <person name="Bharti A.K."/>
            <person name="Farmer A.D."/>
            <person name="May G.D."/>
            <person name="Woodward J.E."/>
            <person name="Medigue C."/>
            <person name="Vallenet D."/>
            <person name="Lajus A."/>
            <person name="Rouy Z."/>
            <person name="Martinez-Vaz B."/>
            <person name="Tiffin P."/>
            <person name="Young N.D."/>
            <person name="Sadowsky M.J."/>
        </authorList>
    </citation>
    <scope>NUCLEOTIDE SEQUENCE [LARGE SCALE GENOMIC DNA]</scope>
    <source>
        <strain evidence="2 3">N6B1</strain>
    </source>
</reference>
<accession>A0AAW9TQX5</accession>
<dbReference type="Proteomes" id="UP000429484">
    <property type="component" value="Unassembled WGS sequence"/>
</dbReference>
<dbReference type="RefSeq" id="WP_003525766.1">
    <property type="nucleotide sequence ID" value="NZ_CP019484.1"/>
</dbReference>